<comment type="caution">
    <text evidence="1">The sequence shown here is derived from an EMBL/GenBank/DDBJ whole genome shotgun (WGS) entry which is preliminary data.</text>
</comment>
<dbReference type="RefSeq" id="WP_006993854.1">
    <property type="nucleotide sequence ID" value="NZ_BMZC01000038.1"/>
</dbReference>
<reference evidence="1" key="2">
    <citation type="submission" date="2020-09" db="EMBL/GenBank/DDBJ databases">
        <authorList>
            <person name="Sun Q."/>
            <person name="Kim S."/>
        </authorList>
    </citation>
    <scope>NUCLEOTIDE SEQUENCE</scope>
    <source>
        <strain evidence="1">KCTC 32337</strain>
    </source>
</reference>
<proteinExistence type="predicted"/>
<organism evidence="1 2">
    <name type="scientific">Paraglaciecola chathamensis</name>
    <dbReference type="NCBI Taxonomy" id="368405"/>
    <lineage>
        <taxon>Bacteria</taxon>
        <taxon>Pseudomonadati</taxon>
        <taxon>Pseudomonadota</taxon>
        <taxon>Gammaproteobacteria</taxon>
        <taxon>Alteromonadales</taxon>
        <taxon>Alteromonadaceae</taxon>
        <taxon>Paraglaciecola</taxon>
    </lineage>
</organism>
<dbReference type="EMBL" id="BMZC01000038">
    <property type="protein sequence ID" value="GGZ84925.1"/>
    <property type="molecule type" value="Genomic_DNA"/>
</dbReference>
<gene>
    <name evidence="1" type="ORF">GCM10011274_47660</name>
</gene>
<evidence type="ECO:0000313" key="1">
    <source>
        <dbReference type="EMBL" id="GGZ84925.1"/>
    </source>
</evidence>
<reference evidence="1" key="1">
    <citation type="journal article" date="2014" name="Int. J. Syst. Evol. Microbiol.">
        <title>Complete genome sequence of Corynebacterium casei LMG S-19264T (=DSM 44701T), isolated from a smear-ripened cheese.</title>
        <authorList>
            <consortium name="US DOE Joint Genome Institute (JGI-PGF)"/>
            <person name="Walter F."/>
            <person name="Albersmeier A."/>
            <person name="Kalinowski J."/>
            <person name="Ruckert C."/>
        </authorList>
    </citation>
    <scope>NUCLEOTIDE SEQUENCE</scope>
    <source>
        <strain evidence="1">KCTC 32337</strain>
    </source>
</reference>
<protein>
    <recommendedName>
        <fullName evidence="3">ISKra4 family transposase</fullName>
    </recommendedName>
</protein>
<evidence type="ECO:0000313" key="2">
    <source>
        <dbReference type="Proteomes" id="UP000622604"/>
    </source>
</evidence>
<evidence type="ECO:0008006" key="3">
    <source>
        <dbReference type="Google" id="ProtNLM"/>
    </source>
</evidence>
<sequence length="464" mass="53554">MKMHIQVVIDNDQGQTYLKELICLDKGTGTEDLVGLSLAESKQLLKQLQISIIQHQAKTYTEAHRCCPDCEKPRSIKGQSEIQYRTLFGIIPVPNQRLYHCQCAASTTQTFSVLNDWLSDHNSPELQYMETKWSSLMSYGLTVDLLKDVLPINDGLNAETVRRHLHQVAKHQDKRLQKTASYLLGCPMEWGQLPKPDKPLTVGIDGGYVRDCRQKKNHFEVIVGKCFSKTQTGKRLGFVQKLEAHPQRRLMHLLNEQGMQANQQISFLSDGGDTVRSLQYIMHPEAEHVLDWFHVTMRLTVLNQFAKGLAQADPVLGKDVTKGLESSKWHLWHGNVKKALDKLEDCTFYLDNENVQYTNRKKFLKQLEEMWTYIDNNRHLIPNYGEKYRYGETITTAFVESTVNEVIAKRMVKKQQMQWSPEGAHYLLQTRTAVLNGELRNHFEEWFPAMKPQRESVRELPMAA</sequence>
<dbReference type="Proteomes" id="UP000622604">
    <property type="component" value="Unassembled WGS sequence"/>
</dbReference>
<dbReference type="AlphaFoldDB" id="A0A8H9IK72"/>
<name>A0A8H9IK72_9ALTE</name>
<accession>A0A8H9IK72</accession>
<dbReference type="NCBIfam" id="NF033572">
    <property type="entry name" value="transpos_ISKra4"/>
    <property type="match status" value="1"/>
</dbReference>